<dbReference type="InterPro" id="IPR011989">
    <property type="entry name" value="ARM-like"/>
</dbReference>
<dbReference type="InterPro" id="IPR058922">
    <property type="entry name" value="WHD_DRP"/>
</dbReference>
<evidence type="ECO:0000256" key="7">
    <source>
        <dbReference type="ARBA" id="ARBA00022821"/>
    </source>
</evidence>
<dbReference type="GO" id="GO:0005524">
    <property type="term" value="F:ATP binding"/>
    <property type="evidence" value="ECO:0007669"/>
    <property type="project" value="UniProtKB-KW"/>
</dbReference>
<evidence type="ECO:0000256" key="2">
    <source>
        <dbReference type="ARBA" id="ARBA00010394"/>
    </source>
</evidence>
<evidence type="ECO:0000256" key="4">
    <source>
        <dbReference type="ARBA" id="ARBA00022614"/>
    </source>
</evidence>
<name>A0AAD1ZZ14_9LAMI</name>
<keyword evidence="3" id="KW-0813">Transport</keyword>
<comment type="similarity">
    <text evidence="1">Belongs to the disease resistance NB-LRR family.</text>
</comment>
<protein>
    <recommendedName>
        <fullName evidence="10">Disease resistance protein winged helix domain-containing protein</fullName>
    </recommendedName>
</protein>
<keyword evidence="6" id="KW-0547">Nucleotide-binding</keyword>
<dbReference type="AlphaFoldDB" id="A0AAD1ZZ14"/>
<keyword evidence="4" id="KW-0433">Leucine-rich repeat</keyword>
<feature type="domain" description="Disease resistance protein winged helix" evidence="10">
    <location>
        <begin position="3"/>
        <end position="74"/>
    </location>
</feature>
<sequence>MGVFPEDDKIRVSKLIKLWVAEGFLKPVTGKTLEEVAEEYLGDLISRNLIMISEKSSRGKIKTCSIHDMLRDLCLKKAQEEKFFHVRDKDNIFPESIKYSRRLCIHPDILHEEFEGYQSMGSLPALRSIFISRNGGHIFPRDQINELVDGKLFPLLRINEAEVIANLESNDVKLQFRACRNITWLISVSRGTNPDLKEFVPGIVPRLRELLGRDDYPVLQLEAVRAISVISDYLPDNIEFNILIEEVAVPTMASLLSSPTDELRRKALHVLGNFASDSTKSRDLVLSHEVLMPLLEQFNHKTNLAIMGEATNTLSKLCLRKPQFKQVKSAILPLAHLN</sequence>
<dbReference type="SUPFAM" id="SSF48371">
    <property type="entry name" value="ARM repeat"/>
    <property type="match status" value="1"/>
</dbReference>
<dbReference type="EMBL" id="OU503051">
    <property type="protein sequence ID" value="CAI9778454.1"/>
    <property type="molecule type" value="Genomic_DNA"/>
</dbReference>
<gene>
    <name evidence="11" type="ORF">FPE_LOCUS25884</name>
</gene>
<evidence type="ECO:0000313" key="11">
    <source>
        <dbReference type="EMBL" id="CAI9778454.1"/>
    </source>
</evidence>
<dbReference type="Pfam" id="PF23559">
    <property type="entry name" value="WHD_DRP"/>
    <property type="match status" value="1"/>
</dbReference>
<proteinExistence type="inferred from homology"/>
<dbReference type="InterPro" id="IPR036388">
    <property type="entry name" value="WH-like_DNA-bd_sf"/>
</dbReference>
<keyword evidence="7" id="KW-0611">Plant defense</keyword>
<evidence type="ECO:0000256" key="6">
    <source>
        <dbReference type="ARBA" id="ARBA00022741"/>
    </source>
</evidence>
<evidence type="ECO:0000256" key="3">
    <source>
        <dbReference type="ARBA" id="ARBA00022448"/>
    </source>
</evidence>
<evidence type="ECO:0000259" key="10">
    <source>
        <dbReference type="Pfam" id="PF23559"/>
    </source>
</evidence>
<evidence type="ECO:0000256" key="5">
    <source>
        <dbReference type="ARBA" id="ARBA00022737"/>
    </source>
</evidence>
<keyword evidence="9" id="KW-0653">Protein transport</keyword>
<dbReference type="GO" id="GO:0015031">
    <property type="term" value="P:protein transport"/>
    <property type="evidence" value="ECO:0007669"/>
    <property type="project" value="UniProtKB-KW"/>
</dbReference>
<dbReference type="GO" id="GO:0006952">
    <property type="term" value="P:defense response"/>
    <property type="evidence" value="ECO:0007669"/>
    <property type="project" value="UniProtKB-KW"/>
</dbReference>
<evidence type="ECO:0000256" key="1">
    <source>
        <dbReference type="ARBA" id="ARBA00008894"/>
    </source>
</evidence>
<dbReference type="Proteomes" id="UP000834106">
    <property type="component" value="Chromosome 16"/>
</dbReference>
<evidence type="ECO:0000256" key="8">
    <source>
        <dbReference type="ARBA" id="ARBA00022840"/>
    </source>
</evidence>
<accession>A0AAD1ZZ14</accession>
<dbReference type="FunFam" id="1.10.10.10:FF:000322">
    <property type="entry name" value="Probable disease resistance protein At1g63360"/>
    <property type="match status" value="1"/>
</dbReference>
<evidence type="ECO:0000256" key="9">
    <source>
        <dbReference type="ARBA" id="ARBA00022927"/>
    </source>
</evidence>
<keyword evidence="8" id="KW-0067">ATP-binding</keyword>
<keyword evidence="12" id="KW-1185">Reference proteome</keyword>
<keyword evidence="5" id="KW-0677">Repeat</keyword>
<evidence type="ECO:0000313" key="12">
    <source>
        <dbReference type="Proteomes" id="UP000834106"/>
    </source>
</evidence>
<dbReference type="Gene3D" id="1.10.10.10">
    <property type="entry name" value="Winged helix-like DNA-binding domain superfamily/Winged helix DNA-binding domain"/>
    <property type="match status" value="1"/>
</dbReference>
<dbReference type="Gene3D" id="1.25.10.10">
    <property type="entry name" value="Leucine-rich Repeat Variant"/>
    <property type="match status" value="1"/>
</dbReference>
<dbReference type="InterPro" id="IPR016024">
    <property type="entry name" value="ARM-type_fold"/>
</dbReference>
<organism evidence="11 12">
    <name type="scientific">Fraxinus pennsylvanica</name>
    <dbReference type="NCBI Taxonomy" id="56036"/>
    <lineage>
        <taxon>Eukaryota</taxon>
        <taxon>Viridiplantae</taxon>
        <taxon>Streptophyta</taxon>
        <taxon>Embryophyta</taxon>
        <taxon>Tracheophyta</taxon>
        <taxon>Spermatophyta</taxon>
        <taxon>Magnoliopsida</taxon>
        <taxon>eudicotyledons</taxon>
        <taxon>Gunneridae</taxon>
        <taxon>Pentapetalae</taxon>
        <taxon>asterids</taxon>
        <taxon>lamiids</taxon>
        <taxon>Lamiales</taxon>
        <taxon>Oleaceae</taxon>
        <taxon>Oleeae</taxon>
        <taxon>Fraxinus</taxon>
    </lineage>
</organism>
<comment type="similarity">
    <text evidence="2">Belongs to the importin alpha family.</text>
</comment>
<dbReference type="PANTHER" id="PTHR23316">
    <property type="entry name" value="IMPORTIN ALPHA"/>
    <property type="match status" value="1"/>
</dbReference>
<reference evidence="11" key="1">
    <citation type="submission" date="2023-05" db="EMBL/GenBank/DDBJ databases">
        <authorList>
            <person name="Huff M."/>
        </authorList>
    </citation>
    <scope>NUCLEOTIDE SEQUENCE</scope>
</reference>